<dbReference type="InterPro" id="IPR009044">
    <property type="entry name" value="ssDNA-bd_transcriptional_reg"/>
</dbReference>
<gene>
    <name evidence="1" type="primary">Hypp9485</name>
    <name evidence="1" type="ORF">BLAG_LOCUS25991</name>
</gene>
<dbReference type="GO" id="GO:0003677">
    <property type="term" value="F:DNA binding"/>
    <property type="evidence" value="ECO:0007669"/>
    <property type="project" value="InterPro"/>
</dbReference>
<protein>
    <submittedName>
        <fullName evidence="1">Hypp9485 protein</fullName>
    </submittedName>
</protein>
<evidence type="ECO:0000313" key="1">
    <source>
        <dbReference type="EMBL" id="CAH1277135.1"/>
    </source>
</evidence>
<dbReference type="Gene3D" id="2.30.31.10">
    <property type="entry name" value="Transcriptional Coactivator Pc4, Chain A"/>
    <property type="match status" value="1"/>
</dbReference>
<organism evidence="1 2">
    <name type="scientific">Branchiostoma lanceolatum</name>
    <name type="common">Common lancelet</name>
    <name type="synonym">Amphioxus lanceolatum</name>
    <dbReference type="NCBI Taxonomy" id="7740"/>
    <lineage>
        <taxon>Eukaryota</taxon>
        <taxon>Metazoa</taxon>
        <taxon>Chordata</taxon>
        <taxon>Cephalochordata</taxon>
        <taxon>Leptocardii</taxon>
        <taxon>Amphioxiformes</taxon>
        <taxon>Branchiostomatidae</taxon>
        <taxon>Branchiostoma</taxon>
    </lineage>
</organism>
<dbReference type="Proteomes" id="UP000838412">
    <property type="component" value="Unassembled WGS sequence"/>
</dbReference>
<accession>A0A8S4MNP9</accession>
<sequence length="149" mass="16521">MSAPDFGNLLMLTECDVEYAGTSTKAPPTYHSMGTQTDGVVPTSTIYVPDKVTQPGRGIDSPWMDRPTPKIQIENENGVLQIRYPIGDNVFVTVGRFNGKALLSVRQFYQPQPEEPNVWRACKRGLTLSPVFITWQENLSTKLVVGTTC</sequence>
<comment type="caution">
    <text evidence="1">The sequence shown here is derived from an EMBL/GenBank/DDBJ whole genome shotgun (WGS) entry which is preliminary data.</text>
</comment>
<dbReference type="EMBL" id="CAKMNS010000167">
    <property type="protein sequence ID" value="CAH1277135.1"/>
    <property type="molecule type" value="Genomic_DNA"/>
</dbReference>
<name>A0A8S4MNP9_BRALA</name>
<reference evidence="1" key="1">
    <citation type="submission" date="2022-01" db="EMBL/GenBank/DDBJ databases">
        <authorList>
            <person name="Braso-Vives M."/>
        </authorList>
    </citation>
    <scope>NUCLEOTIDE SEQUENCE</scope>
</reference>
<dbReference type="AlphaFoldDB" id="A0A8S4MNP9"/>
<evidence type="ECO:0000313" key="2">
    <source>
        <dbReference type="Proteomes" id="UP000838412"/>
    </source>
</evidence>
<proteinExistence type="predicted"/>
<keyword evidence="2" id="KW-1185">Reference proteome</keyword>
<dbReference type="GO" id="GO:0006355">
    <property type="term" value="P:regulation of DNA-templated transcription"/>
    <property type="evidence" value="ECO:0007669"/>
    <property type="project" value="InterPro"/>
</dbReference>